<dbReference type="CDD" id="cd10918">
    <property type="entry name" value="CE4_NodB_like_5s_6s"/>
    <property type="match status" value="1"/>
</dbReference>
<dbReference type="Pfam" id="PF01522">
    <property type="entry name" value="Polysacc_deac_1"/>
    <property type="match status" value="1"/>
</dbReference>
<evidence type="ECO:0000259" key="3">
    <source>
        <dbReference type="PROSITE" id="PS51677"/>
    </source>
</evidence>
<dbReference type="AlphaFoldDB" id="A0A2H0NHW5"/>
<gene>
    <name evidence="4" type="ORF">COV53_02930</name>
</gene>
<dbReference type="GO" id="GO:0016810">
    <property type="term" value="F:hydrolase activity, acting on carbon-nitrogen (but not peptide) bonds"/>
    <property type="evidence" value="ECO:0007669"/>
    <property type="project" value="InterPro"/>
</dbReference>
<keyword evidence="2" id="KW-0732">Signal</keyword>
<dbReference type="PANTHER" id="PTHR34216:SF3">
    <property type="entry name" value="POLY-BETA-1,6-N-ACETYL-D-GLUCOSAMINE N-DEACETYLASE"/>
    <property type="match status" value="1"/>
</dbReference>
<evidence type="ECO:0000313" key="5">
    <source>
        <dbReference type="Proteomes" id="UP000230707"/>
    </source>
</evidence>
<dbReference type="InterPro" id="IPR051398">
    <property type="entry name" value="Polysacch_Deacetylase"/>
</dbReference>
<dbReference type="GO" id="GO:0005975">
    <property type="term" value="P:carbohydrate metabolic process"/>
    <property type="evidence" value="ECO:0007669"/>
    <property type="project" value="InterPro"/>
</dbReference>
<comment type="subcellular location">
    <subcellularLocation>
        <location evidence="1">Secreted</location>
    </subcellularLocation>
</comment>
<reference evidence="4 5" key="1">
    <citation type="submission" date="2017-09" db="EMBL/GenBank/DDBJ databases">
        <title>Depth-based differentiation of microbial function through sediment-hosted aquifers and enrichment of novel symbionts in the deep terrestrial subsurface.</title>
        <authorList>
            <person name="Probst A.J."/>
            <person name="Ladd B."/>
            <person name="Jarett J.K."/>
            <person name="Geller-Mcgrath D.E."/>
            <person name="Sieber C.M."/>
            <person name="Emerson J.B."/>
            <person name="Anantharaman K."/>
            <person name="Thomas B.C."/>
            <person name="Malmstrom R."/>
            <person name="Stieglmeier M."/>
            <person name="Klingl A."/>
            <person name="Woyke T."/>
            <person name="Ryan C.M."/>
            <person name="Banfield J.F."/>
        </authorList>
    </citation>
    <scope>NUCLEOTIDE SEQUENCE [LARGE SCALE GENOMIC DNA]</scope>
    <source>
        <strain evidence="4">CG11_big_fil_rev_8_21_14_0_20_37_11</strain>
    </source>
</reference>
<dbReference type="Gene3D" id="3.20.20.370">
    <property type="entry name" value="Glycoside hydrolase/deacetylase"/>
    <property type="match status" value="1"/>
</dbReference>
<dbReference type="SUPFAM" id="SSF88713">
    <property type="entry name" value="Glycoside hydrolase/deacetylase"/>
    <property type="match status" value="1"/>
</dbReference>
<protein>
    <recommendedName>
        <fullName evidence="3">NodB homology domain-containing protein</fullName>
    </recommendedName>
</protein>
<dbReference type="EMBL" id="PCWS01000067">
    <property type="protein sequence ID" value="PIR08453.1"/>
    <property type="molecule type" value="Genomic_DNA"/>
</dbReference>
<feature type="domain" description="NodB homology" evidence="3">
    <location>
        <begin position="127"/>
        <end position="290"/>
    </location>
</feature>
<dbReference type="InterPro" id="IPR011330">
    <property type="entry name" value="Glyco_hydro/deAcase_b/a-brl"/>
</dbReference>
<organism evidence="4 5">
    <name type="scientific">Candidatus Gottesmanbacteria bacterium CG11_big_fil_rev_8_21_14_0_20_37_11</name>
    <dbReference type="NCBI Taxonomy" id="1974575"/>
    <lineage>
        <taxon>Bacteria</taxon>
        <taxon>Candidatus Gottesmaniibacteriota</taxon>
    </lineage>
</organism>
<dbReference type="Proteomes" id="UP000230707">
    <property type="component" value="Unassembled WGS sequence"/>
</dbReference>
<dbReference type="GO" id="GO:0005576">
    <property type="term" value="C:extracellular region"/>
    <property type="evidence" value="ECO:0007669"/>
    <property type="project" value="UniProtKB-SubCell"/>
</dbReference>
<evidence type="ECO:0000313" key="4">
    <source>
        <dbReference type="EMBL" id="PIR08453.1"/>
    </source>
</evidence>
<accession>A0A2H0NHW5</accession>
<dbReference type="PROSITE" id="PS51677">
    <property type="entry name" value="NODB"/>
    <property type="match status" value="1"/>
</dbReference>
<dbReference type="InterPro" id="IPR002509">
    <property type="entry name" value="NODB_dom"/>
</dbReference>
<evidence type="ECO:0000256" key="1">
    <source>
        <dbReference type="ARBA" id="ARBA00004613"/>
    </source>
</evidence>
<dbReference type="PANTHER" id="PTHR34216">
    <property type="match status" value="1"/>
</dbReference>
<comment type="caution">
    <text evidence="4">The sequence shown here is derived from an EMBL/GenBank/DDBJ whole genome shotgun (WGS) entry which is preliminary data.</text>
</comment>
<name>A0A2H0NHW5_9BACT</name>
<evidence type="ECO:0000256" key="2">
    <source>
        <dbReference type="ARBA" id="ARBA00022729"/>
    </source>
</evidence>
<proteinExistence type="predicted"/>
<sequence>MMKLTYPAGKFLILGIICTGLVFGLLISQTNNSTDNVQNNGISQITIFPTLPNREITNLVESTRLPILTYHYVEVVQDKNDTIRQKLDISPSIFENQIIALKEASYSAVFMKDLGNYFEGKEKLPDKPVAITFDDGYRDFYTDVFPILKKHSVKATLYVITGFLDRPNFLTRVQLKEIAGSGLIEIASHTLHHIDLKKADEKTSRQEIIESKKALEDIIGNKVYDFAYPYGSYSENSIKLVKEAGYLTAVTTKSGIIQTPGNKYSLYRLRPDTKTGKVLISWLENIQDKK</sequence>